<evidence type="ECO:0000313" key="2">
    <source>
        <dbReference type="Proteomes" id="UP000551758"/>
    </source>
</evidence>
<proteinExistence type="predicted"/>
<dbReference type="AlphaFoldDB" id="A0A7J7EXP1"/>
<dbReference type="EMBL" id="JACDTQ010002022">
    <property type="protein sequence ID" value="KAF5920467.1"/>
    <property type="molecule type" value="Genomic_DNA"/>
</dbReference>
<keyword evidence="2" id="KW-1185">Reference proteome</keyword>
<evidence type="ECO:0000313" key="1">
    <source>
        <dbReference type="EMBL" id="KAF5920467.1"/>
    </source>
</evidence>
<protein>
    <submittedName>
        <fullName evidence="1">Uncharacterized protein</fullName>
    </submittedName>
</protein>
<dbReference type="Proteomes" id="UP000551758">
    <property type="component" value="Unassembled WGS sequence"/>
</dbReference>
<feature type="non-terminal residue" evidence="1">
    <location>
        <position position="1"/>
    </location>
</feature>
<accession>A0A7J7EXP1</accession>
<reference evidence="1 2" key="1">
    <citation type="journal article" date="2020" name="Mol. Biol. Evol.">
        <title>Interspecific Gene Flow and the Evolution of Specialization in Black and White Rhinoceros.</title>
        <authorList>
            <person name="Moodley Y."/>
            <person name="Westbury M.V."/>
            <person name="Russo I.M."/>
            <person name="Gopalakrishnan S."/>
            <person name="Rakotoarivelo A."/>
            <person name="Olsen R.A."/>
            <person name="Prost S."/>
            <person name="Tunstall T."/>
            <person name="Ryder O.A."/>
            <person name="Dalen L."/>
            <person name="Bruford M.W."/>
        </authorList>
    </citation>
    <scope>NUCLEOTIDE SEQUENCE [LARGE SCALE GENOMIC DNA]</scope>
    <source>
        <strain evidence="1">SBR-YM</strain>
        <tissue evidence="1">Skin</tissue>
    </source>
</reference>
<comment type="caution">
    <text evidence="1">The sequence shown here is derived from an EMBL/GenBank/DDBJ whole genome shotgun (WGS) entry which is preliminary data.</text>
</comment>
<sequence length="180" mass="19399">MAYCSASVLIRHLVNDTEVLASLPAAHVGQFPALLGLNHSLPAGLAVSASSPNFSSGDSDQLYGWWVLGVVTRVLGCLQMLEALKVAASSSEGGHLSFASRPTPSFEMFGMERPKSQKLLEVIQEEKQGTQEVATLPVYESKNILQPLRATQEFDLIVEDVVRGLEGWAAKIDATSRSTE</sequence>
<organism evidence="1 2">
    <name type="scientific">Diceros bicornis minor</name>
    <name type="common">South-central black rhinoceros</name>
    <dbReference type="NCBI Taxonomy" id="77932"/>
    <lineage>
        <taxon>Eukaryota</taxon>
        <taxon>Metazoa</taxon>
        <taxon>Chordata</taxon>
        <taxon>Craniata</taxon>
        <taxon>Vertebrata</taxon>
        <taxon>Euteleostomi</taxon>
        <taxon>Mammalia</taxon>
        <taxon>Eutheria</taxon>
        <taxon>Laurasiatheria</taxon>
        <taxon>Perissodactyla</taxon>
        <taxon>Rhinocerotidae</taxon>
        <taxon>Diceros</taxon>
    </lineage>
</organism>
<gene>
    <name evidence="1" type="ORF">HPG69_009721</name>
</gene>
<name>A0A7J7EXP1_DICBM</name>